<protein>
    <recommendedName>
        <fullName evidence="3">DUF4298 domain-containing protein</fullName>
    </recommendedName>
</protein>
<accession>A0AAU0EZW1</accession>
<dbReference type="AlphaFoldDB" id="A0AAU0EZW1"/>
<evidence type="ECO:0008006" key="3">
    <source>
        <dbReference type="Google" id="ProtNLM"/>
    </source>
</evidence>
<dbReference type="InterPro" id="IPR025384">
    <property type="entry name" value="DUF4298"/>
</dbReference>
<gene>
    <name evidence="1" type="ORF">BPO_0913</name>
</gene>
<proteinExistence type="predicted"/>
<organism evidence="1 2">
    <name type="scientific">Bergeyella porcorum</name>
    <dbReference type="NCBI Taxonomy" id="1735111"/>
    <lineage>
        <taxon>Bacteria</taxon>
        <taxon>Pseudomonadati</taxon>
        <taxon>Bacteroidota</taxon>
        <taxon>Flavobacteriia</taxon>
        <taxon>Flavobacteriales</taxon>
        <taxon>Weeksellaceae</taxon>
        <taxon>Bergeyella</taxon>
    </lineage>
</organism>
<reference evidence="1" key="1">
    <citation type="submission" date="2023-10" db="EMBL/GenBank/DDBJ databases">
        <title>Characterization and whole genome sequencing of a novel strain of Bergeyella porcorum QD2021 isolated from pig.</title>
        <authorList>
            <person name="Liu G."/>
            <person name="Chen C."/>
            <person name="Han X."/>
        </authorList>
    </citation>
    <scope>NUCLEOTIDE SEQUENCE</scope>
    <source>
        <strain evidence="1">QD2021</strain>
    </source>
</reference>
<evidence type="ECO:0000313" key="1">
    <source>
        <dbReference type="EMBL" id="WOC51560.1"/>
    </source>
</evidence>
<dbReference type="Pfam" id="PF14131">
    <property type="entry name" value="DUF4298"/>
    <property type="match status" value="1"/>
</dbReference>
<sequence length="104" mass="12144">MTQEQIKTIKEQEQNLKSASDFLEKATALLEEWKSLQPKIQSLEAYYYSPQWQKDYERSNQTSLDFPHGVLSEDAVYLFLAHQQQTAIDYIKLMANILDSKPSK</sequence>
<dbReference type="KEGG" id="bpor:BPO_0913"/>
<keyword evidence="2" id="KW-1185">Reference proteome</keyword>
<name>A0AAU0EZW1_9FLAO</name>
<dbReference type="Proteomes" id="UP001432059">
    <property type="component" value="Chromosome"/>
</dbReference>
<dbReference type="RefSeq" id="WP_327985176.1">
    <property type="nucleotide sequence ID" value="NZ_CP136426.1"/>
</dbReference>
<dbReference type="EMBL" id="CP136426">
    <property type="protein sequence ID" value="WOC51560.1"/>
    <property type="molecule type" value="Genomic_DNA"/>
</dbReference>
<evidence type="ECO:0000313" key="2">
    <source>
        <dbReference type="Proteomes" id="UP001432059"/>
    </source>
</evidence>